<name>A0A852TS65_9ACTN</name>
<dbReference type="EMBL" id="JACCCC010000001">
    <property type="protein sequence ID" value="NYE45004.1"/>
    <property type="molecule type" value="Genomic_DNA"/>
</dbReference>
<dbReference type="AlphaFoldDB" id="A0A852TS65"/>
<comment type="caution">
    <text evidence="2">The sequence shown here is derived from an EMBL/GenBank/DDBJ whole genome shotgun (WGS) entry which is preliminary data.</text>
</comment>
<organism evidence="2 3">
    <name type="scientific">Spinactinospora alkalitolerans</name>
    <dbReference type="NCBI Taxonomy" id="687207"/>
    <lineage>
        <taxon>Bacteria</taxon>
        <taxon>Bacillati</taxon>
        <taxon>Actinomycetota</taxon>
        <taxon>Actinomycetes</taxon>
        <taxon>Streptosporangiales</taxon>
        <taxon>Nocardiopsidaceae</taxon>
        <taxon>Spinactinospora</taxon>
    </lineage>
</organism>
<evidence type="ECO:0000256" key="1">
    <source>
        <dbReference type="SAM" id="MobiDB-lite"/>
    </source>
</evidence>
<proteinExistence type="predicted"/>
<evidence type="ECO:0000313" key="2">
    <source>
        <dbReference type="EMBL" id="NYE45004.1"/>
    </source>
</evidence>
<keyword evidence="3" id="KW-1185">Reference proteome</keyword>
<evidence type="ECO:0000313" key="3">
    <source>
        <dbReference type="Proteomes" id="UP000589036"/>
    </source>
</evidence>
<gene>
    <name evidence="2" type="ORF">HDA32_000124</name>
</gene>
<feature type="compositionally biased region" description="Polar residues" evidence="1">
    <location>
        <begin position="88"/>
        <end position="97"/>
    </location>
</feature>
<reference evidence="2 3" key="1">
    <citation type="submission" date="2020-07" db="EMBL/GenBank/DDBJ databases">
        <title>Sequencing the genomes of 1000 actinobacteria strains.</title>
        <authorList>
            <person name="Klenk H.-P."/>
        </authorList>
    </citation>
    <scope>NUCLEOTIDE SEQUENCE [LARGE SCALE GENOMIC DNA]</scope>
    <source>
        <strain evidence="2 3">CXB654</strain>
    </source>
</reference>
<dbReference type="Proteomes" id="UP000589036">
    <property type="component" value="Unassembled WGS sequence"/>
</dbReference>
<sequence>MTGRTISVTRSRGGFPVTMRHVACSSTCAAAVAARVAPAVYTDLRPDDRGAGMRAVQSPPRTVIEPLERGGSCAECSRDVPPPPRRPYQTTLELLGA</sequence>
<protein>
    <submittedName>
        <fullName evidence="2">Uncharacterized protein</fullName>
    </submittedName>
</protein>
<accession>A0A852TS65</accession>
<feature type="region of interest" description="Disordered" evidence="1">
    <location>
        <begin position="64"/>
        <end position="97"/>
    </location>
</feature>